<protein>
    <submittedName>
        <fullName evidence="3">Tripartite tricarboxylate transporter substrate binding protein</fullName>
    </submittedName>
</protein>
<evidence type="ECO:0000313" key="4">
    <source>
        <dbReference type="Proteomes" id="UP000509579"/>
    </source>
</evidence>
<dbReference type="AlphaFoldDB" id="A0A6N1X2C0"/>
<evidence type="ECO:0000256" key="2">
    <source>
        <dbReference type="SAM" id="SignalP"/>
    </source>
</evidence>
<reference evidence="3 4" key="1">
    <citation type="submission" date="2020-06" db="EMBL/GenBank/DDBJ databases">
        <title>Acidovorax antarctica sp. nov., isolated from Corinth ice sheet soil, Antarctic Fields Peninsula.</title>
        <authorList>
            <person name="Xu Q."/>
            <person name="Peng F."/>
        </authorList>
    </citation>
    <scope>NUCLEOTIDE SEQUENCE [LARGE SCALE GENOMIC DNA]</scope>
    <source>
        <strain evidence="3 4">16-35-5</strain>
    </source>
</reference>
<dbReference type="EMBL" id="CP054840">
    <property type="protein sequence ID" value="QKV53559.1"/>
    <property type="molecule type" value="Genomic_DNA"/>
</dbReference>
<dbReference type="CDD" id="cd13578">
    <property type="entry name" value="PBP2_Bug27"/>
    <property type="match status" value="1"/>
</dbReference>
<evidence type="ECO:0000313" key="3">
    <source>
        <dbReference type="EMBL" id="QKV53559.1"/>
    </source>
</evidence>
<proteinExistence type="inferred from homology"/>
<comment type="similarity">
    <text evidence="1">Belongs to the UPF0065 (bug) family.</text>
</comment>
<dbReference type="KEGG" id="aant:HUK68_12045"/>
<gene>
    <name evidence="3" type="ORF">HUK68_12045</name>
</gene>
<accession>A0A6N1X2C0</accession>
<feature type="signal peptide" evidence="2">
    <location>
        <begin position="1"/>
        <end position="22"/>
    </location>
</feature>
<organism evidence="3 4">
    <name type="scientific">Comamonas antarctica</name>
    <dbReference type="NCBI Taxonomy" id="2743470"/>
    <lineage>
        <taxon>Bacteria</taxon>
        <taxon>Pseudomonadati</taxon>
        <taxon>Pseudomonadota</taxon>
        <taxon>Betaproteobacteria</taxon>
        <taxon>Burkholderiales</taxon>
        <taxon>Comamonadaceae</taxon>
        <taxon>Comamonas</taxon>
    </lineage>
</organism>
<sequence>MHIRRLIPALACALLAGAAASAALGQGAYPDHPVKVVVALPAGGSADMIARTVSQKLAAELGQPFVVENRAGASGQIGLGAVARAPADGYTLTVSPASFLTTNKAIFKSLPYDPQADFVPVTRLVNQPMVLVVKDKQKFPSVAAVVAAARAAPGKLTYASSGDGSPQHLAALMFETRTKASMLHVPYKGGAPAVNDTLAGNVDMLFAVLPEALPHIQAGKLHALGLLSPQRSPVLTGTPTMAESGYPDLNLSAWVGLLAPAKTPQPVIDKLQRAVQGILAGDIKARLGENGMEVAPSTPQQLQQAIAEEIKLHAELVKAAGITPQ</sequence>
<dbReference type="Pfam" id="PF03401">
    <property type="entry name" value="TctC"/>
    <property type="match status" value="1"/>
</dbReference>
<dbReference type="Gene3D" id="3.40.190.150">
    <property type="entry name" value="Bordetella uptake gene, domain 1"/>
    <property type="match status" value="1"/>
</dbReference>
<dbReference type="SUPFAM" id="SSF53850">
    <property type="entry name" value="Periplasmic binding protein-like II"/>
    <property type="match status" value="1"/>
</dbReference>
<keyword evidence="4" id="KW-1185">Reference proteome</keyword>
<dbReference type="Gene3D" id="3.40.190.10">
    <property type="entry name" value="Periplasmic binding protein-like II"/>
    <property type="match status" value="1"/>
</dbReference>
<dbReference type="InterPro" id="IPR005064">
    <property type="entry name" value="BUG"/>
</dbReference>
<dbReference type="RefSeq" id="WP_175504365.1">
    <property type="nucleotide sequence ID" value="NZ_CAURQT010000020.1"/>
</dbReference>
<dbReference type="Proteomes" id="UP000509579">
    <property type="component" value="Chromosome"/>
</dbReference>
<dbReference type="PANTHER" id="PTHR42928:SF5">
    <property type="entry name" value="BLR1237 PROTEIN"/>
    <property type="match status" value="1"/>
</dbReference>
<keyword evidence="2" id="KW-0732">Signal</keyword>
<dbReference type="PIRSF" id="PIRSF017082">
    <property type="entry name" value="YflP"/>
    <property type="match status" value="1"/>
</dbReference>
<feature type="chain" id="PRO_5026689527" evidence="2">
    <location>
        <begin position="23"/>
        <end position="325"/>
    </location>
</feature>
<evidence type="ECO:0000256" key="1">
    <source>
        <dbReference type="ARBA" id="ARBA00006987"/>
    </source>
</evidence>
<dbReference type="InterPro" id="IPR042100">
    <property type="entry name" value="Bug_dom1"/>
</dbReference>
<name>A0A6N1X2C0_9BURK</name>
<dbReference type="PANTHER" id="PTHR42928">
    <property type="entry name" value="TRICARBOXYLATE-BINDING PROTEIN"/>
    <property type="match status" value="1"/>
</dbReference>